<evidence type="ECO:0000256" key="1">
    <source>
        <dbReference type="ARBA" id="ARBA00004401"/>
    </source>
</evidence>
<dbReference type="AlphaFoldDB" id="A0A2A4JHJ4"/>
<keyword evidence="13 18" id="KW-0472">Membrane</keyword>
<evidence type="ECO:0008006" key="20">
    <source>
        <dbReference type="Google" id="ProtNLM"/>
    </source>
</evidence>
<organism evidence="19">
    <name type="scientific">Heliothis virescens</name>
    <name type="common">Tobacco budworm moth</name>
    <dbReference type="NCBI Taxonomy" id="7102"/>
    <lineage>
        <taxon>Eukaryota</taxon>
        <taxon>Metazoa</taxon>
        <taxon>Ecdysozoa</taxon>
        <taxon>Arthropoda</taxon>
        <taxon>Hexapoda</taxon>
        <taxon>Insecta</taxon>
        <taxon>Pterygota</taxon>
        <taxon>Neoptera</taxon>
        <taxon>Endopterygota</taxon>
        <taxon>Lepidoptera</taxon>
        <taxon>Glossata</taxon>
        <taxon>Ditrysia</taxon>
        <taxon>Noctuoidea</taxon>
        <taxon>Noctuidae</taxon>
        <taxon>Heliothinae</taxon>
        <taxon>Heliothis</taxon>
    </lineage>
</organism>
<keyword evidence="10 18" id="KW-1133">Transmembrane helix</keyword>
<evidence type="ECO:0000256" key="14">
    <source>
        <dbReference type="ARBA" id="ARBA00023157"/>
    </source>
</evidence>
<sequence>MSRHPRLEEFQMDTKLSDRSGRRIPGKYFLYNEDTGEILGRTPQRWGKILIFYTIFYAVLIALFGICMVTFLQHFINPRVPRLQQEYSVIGNSPGLGFRPLPADVRSTLIWYKGTGYESYRYWEEQLIDFLSVYKKKGQTAGAGQNIFNCDFQHLPPPGKVCDVDIRRLDPCIDENHFSFHKSSPCIFLKLNRIYGWRPEFYDIQNLPQDMPVDLQMHIKNITNFNRDYANMVWVSCHGETPADKENIGPIRYLPFPGFPGYFYPYENAEGYLSPLVAIHLQRPRTGIVINIECRAWAKNIKYDRRERLGVVHFELMIE</sequence>
<protein>
    <recommendedName>
        <fullName evidence="20">Sodium/potassium-transporting ATPase subunit beta-2</fullName>
    </recommendedName>
</protein>
<evidence type="ECO:0000256" key="8">
    <source>
        <dbReference type="ARBA" id="ARBA00022958"/>
    </source>
</evidence>
<dbReference type="GO" id="GO:0001671">
    <property type="term" value="F:ATPase activator activity"/>
    <property type="evidence" value="ECO:0007669"/>
    <property type="project" value="TreeGrafter"/>
</dbReference>
<dbReference type="InterPro" id="IPR038702">
    <property type="entry name" value="Na/K_ATPase_sub_beta_sf"/>
</dbReference>
<dbReference type="PANTHER" id="PTHR11523">
    <property type="entry name" value="SODIUM/POTASSIUM-DEPENDENT ATPASE BETA SUBUNIT"/>
    <property type="match status" value="1"/>
</dbReference>
<accession>A0A2A4JHJ4</accession>
<comment type="similarity">
    <text evidence="2">Belongs to the X(+)/potassium ATPases subunit beta family.</text>
</comment>
<gene>
    <name evidence="19" type="ORF">B5V51_2496</name>
</gene>
<evidence type="ECO:0000256" key="7">
    <source>
        <dbReference type="ARBA" id="ARBA00022692"/>
    </source>
</evidence>
<comment type="subcellular location">
    <subcellularLocation>
        <location evidence="1">Cell membrane</location>
        <topology evidence="1">Single-pass type II membrane protein</topology>
    </subcellularLocation>
</comment>
<evidence type="ECO:0000256" key="17">
    <source>
        <dbReference type="ARBA" id="ARBA00025540"/>
    </source>
</evidence>
<dbReference type="GO" id="GO:0006883">
    <property type="term" value="P:intracellular sodium ion homeostasis"/>
    <property type="evidence" value="ECO:0007669"/>
    <property type="project" value="TreeGrafter"/>
</dbReference>
<comment type="function">
    <text evidence="17">This is the non-catalytic component of the active enzyme, which catalyzes the hydrolysis of ATP coupled with the exchange of Na(+) and K(+) ions across the plasma membrane. The beta subunit regulates, through assembly of alpha/beta heterodimers, the number of sodium pumps transported to the plasma membrane.</text>
</comment>
<keyword evidence="9" id="KW-0735">Signal-anchor</keyword>
<feature type="transmembrane region" description="Helical" evidence="18">
    <location>
        <begin position="50"/>
        <end position="72"/>
    </location>
</feature>
<dbReference type="GO" id="GO:0030007">
    <property type="term" value="P:intracellular potassium ion homeostasis"/>
    <property type="evidence" value="ECO:0007669"/>
    <property type="project" value="TreeGrafter"/>
</dbReference>
<name>A0A2A4JHJ4_HELVI</name>
<keyword evidence="12" id="KW-0406">Ion transport</keyword>
<dbReference type="PANTHER" id="PTHR11523:SF46">
    <property type="entry name" value="SODIUM_POTASSIUM-TRANSPORTING ATPASE SUBUNIT BETA-2"/>
    <property type="match status" value="1"/>
</dbReference>
<evidence type="ECO:0000256" key="10">
    <source>
        <dbReference type="ARBA" id="ARBA00022989"/>
    </source>
</evidence>
<evidence type="ECO:0000256" key="15">
    <source>
        <dbReference type="ARBA" id="ARBA00023180"/>
    </source>
</evidence>
<reference evidence="19" key="1">
    <citation type="submission" date="2017-09" db="EMBL/GenBank/DDBJ databases">
        <title>Contemporary evolution of a Lepidopteran species, Heliothis virescens, in response to modern agricultural practices.</title>
        <authorList>
            <person name="Fritz M.L."/>
            <person name="Deyonke A.M."/>
            <person name="Papanicolaou A."/>
            <person name="Micinski S."/>
            <person name="Westbrook J."/>
            <person name="Gould F."/>
        </authorList>
    </citation>
    <scope>NUCLEOTIDE SEQUENCE [LARGE SCALE GENOMIC DNA]</scope>
    <source>
        <strain evidence="19">HvINT-</strain>
        <tissue evidence="19">Whole body</tissue>
    </source>
</reference>
<keyword evidence="8" id="KW-0630">Potassium</keyword>
<dbReference type="GO" id="GO:0036376">
    <property type="term" value="P:sodium ion export across plasma membrane"/>
    <property type="evidence" value="ECO:0007669"/>
    <property type="project" value="TreeGrafter"/>
</dbReference>
<evidence type="ECO:0000256" key="13">
    <source>
        <dbReference type="ARBA" id="ARBA00023136"/>
    </source>
</evidence>
<evidence type="ECO:0000256" key="5">
    <source>
        <dbReference type="ARBA" id="ARBA00022538"/>
    </source>
</evidence>
<dbReference type="STRING" id="7102.A0A2A4JHJ4"/>
<evidence type="ECO:0000256" key="12">
    <source>
        <dbReference type="ARBA" id="ARBA00023065"/>
    </source>
</evidence>
<keyword evidence="6" id="KW-0740">Sodium/potassium transport</keyword>
<evidence type="ECO:0000256" key="4">
    <source>
        <dbReference type="ARBA" id="ARBA00022475"/>
    </source>
</evidence>
<keyword evidence="16" id="KW-0739">Sodium transport</keyword>
<evidence type="ECO:0000256" key="3">
    <source>
        <dbReference type="ARBA" id="ARBA00022448"/>
    </source>
</evidence>
<keyword evidence="7 18" id="KW-0812">Transmembrane</keyword>
<evidence type="ECO:0000313" key="19">
    <source>
        <dbReference type="EMBL" id="PCG70862.1"/>
    </source>
</evidence>
<keyword evidence="15" id="KW-0325">Glycoprotein</keyword>
<evidence type="ECO:0000256" key="11">
    <source>
        <dbReference type="ARBA" id="ARBA00023053"/>
    </source>
</evidence>
<keyword evidence="4" id="KW-1003">Cell membrane</keyword>
<dbReference type="GO" id="GO:1990573">
    <property type="term" value="P:potassium ion import across plasma membrane"/>
    <property type="evidence" value="ECO:0007669"/>
    <property type="project" value="TreeGrafter"/>
</dbReference>
<dbReference type="EMBL" id="NWSH01001558">
    <property type="protein sequence ID" value="PCG70862.1"/>
    <property type="molecule type" value="Genomic_DNA"/>
</dbReference>
<keyword evidence="5" id="KW-0633">Potassium transport</keyword>
<evidence type="ECO:0000256" key="16">
    <source>
        <dbReference type="ARBA" id="ARBA00023201"/>
    </source>
</evidence>
<evidence type="ECO:0000256" key="9">
    <source>
        <dbReference type="ARBA" id="ARBA00022968"/>
    </source>
</evidence>
<dbReference type="FunFam" id="2.60.40.1660:FF:000004">
    <property type="entry name" value="sodium/potassium-transporting ATPase subunit beta-2"/>
    <property type="match status" value="1"/>
</dbReference>
<dbReference type="InterPro" id="IPR000402">
    <property type="entry name" value="Na/K_ATPase_sub_beta"/>
</dbReference>
<evidence type="ECO:0000256" key="18">
    <source>
        <dbReference type="SAM" id="Phobius"/>
    </source>
</evidence>
<keyword evidence="14" id="KW-1015">Disulfide bond</keyword>
<dbReference type="Gene3D" id="2.60.40.1660">
    <property type="entry name" value="Na, k-atpase alpha subunit"/>
    <property type="match status" value="1"/>
</dbReference>
<evidence type="ECO:0000256" key="2">
    <source>
        <dbReference type="ARBA" id="ARBA00005876"/>
    </source>
</evidence>
<dbReference type="Pfam" id="PF00287">
    <property type="entry name" value="Na_K-ATPase"/>
    <property type="match status" value="1"/>
</dbReference>
<evidence type="ECO:0000256" key="6">
    <source>
        <dbReference type="ARBA" id="ARBA00022607"/>
    </source>
</evidence>
<comment type="caution">
    <text evidence="19">The sequence shown here is derived from an EMBL/GenBank/DDBJ whole genome shotgun (WGS) entry which is preliminary data.</text>
</comment>
<proteinExistence type="inferred from homology"/>
<dbReference type="GO" id="GO:0005890">
    <property type="term" value="C:sodium:potassium-exchanging ATPase complex"/>
    <property type="evidence" value="ECO:0007669"/>
    <property type="project" value="InterPro"/>
</dbReference>
<keyword evidence="11" id="KW-0915">Sodium</keyword>
<keyword evidence="3" id="KW-0813">Transport</keyword>